<dbReference type="Proteomes" id="UP000194218">
    <property type="component" value="Chromosome"/>
</dbReference>
<dbReference type="GO" id="GO:0006633">
    <property type="term" value="P:fatty acid biosynthetic process"/>
    <property type="evidence" value="ECO:0007669"/>
    <property type="project" value="InterPro"/>
</dbReference>
<keyword evidence="7" id="KW-0511">Multifunctional enzyme</keyword>
<dbReference type="InterPro" id="IPR020807">
    <property type="entry name" value="PKS_DH"/>
</dbReference>
<sequence>MNEDKLRDYLKRVTADLQRTRQRLAEAESRAAEPIAVVGMACRFPGGVTTPDGLWELVARERDAVGAFPDNRGWDVEALYDPDPNAPGRTYAREGGFLYDADRFDPEFFGISPREALALDPQQRLLLETAWESLESAGLSPAELRGSRTGVFSGVSGHEYASLTHRGPDDVEGYLLTGNTLSVASGRISYTLGFEGPAVSVDTACSSSLVAVHLACQSLRSGESTMALAGGAAVMATPGMFLEFSRQRGLAADGRCKSFAAGADGTIWAEGAGMIVLERLSDARANGHPVLAVVRGSAVNQDGKSSRLSAPNGPSQQRVIQAALAGAGLTPDQVDAVEGHGTGTSLGDPIEAQALLATYGQGRPADQPLWLGSLKSNIGHAQAAAGIGGMIKMIQAIRHGALPKTLHVDEPSPHVDWSAGNIQLLTSPQPWPDTDHPRRAAVSSFGISGTNAHVIIEQAPALPAGEPAEVPADAPAHHGPLPWVLSSRTEDGLADQARRLLDHVTEHPDLHPADIAYSLAATRTVFEHHAAAVGGTREELLAGLAAIAEQPSGVTLHPQRAAGAVAFLFTGQGAQHLGMGSGLYAAYPTFRAAFDEACAALDAHLGAELPLKEVVFGADPALLNLTRWTQPGLFALQTALTRLLADDFGVTPTHVIGHSIGEIAAAHAAGVFGLDDAARLVAARGTLMQALPSGGAMIAVEAAEEEVAPHLTERAGLAAVNGQRAVVLSGDEAEVTAIAATFAEQGRRTRRLTVSHAFHSAHMDPMLEEFRAVAATLTYRPPAIPVVSTLTGRAAGEDITTPAYWTRHARETTRFHDGLVTLNGLGVTTHVEIGPDAVLTALAHEALPHANAVPLLRRGHDEPAGLVRGVARAHACGVAVDWEKLCAGRGTRAVSLPTYAFQRRRYWLDAPAPAGTPAGLGLEAATHPLLATATELPDGGYLFTGRVTLATHAWLNDHTVLGTVILPGTAFVELALHAAHTVGLDEISELVLNAPVTFGTQGAALLQVVVGPEDPVTGRALTIRSRSETDHSWTNNATGTIGAPVPVG</sequence>
<dbReference type="KEGG" id="smao:CAG99_19685"/>
<dbReference type="Gene3D" id="3.40.47.10">
    <property type="match status" value="1"/>
</dbReference>
<evidence type="ECO:0000256" key="5">
    <source>
        <dbReference type="ARBA" id="ARBA00022679"/>
    </source>
</evidence>
<gene>
    <name evidence="14" type="ORF">CAG99_19685</name>
</gene>
<dbReference type="FunFam" id="3.40.47.10:FF:000019">
    <property type="entry name" value="Polyketide synthase type I"/>
    <property type="match status" value="1"/>
</dbReference>
<evidence type="ECO:0000256" key="2">
    <source>
        <dbReference type="ARBA" id="ARBA00004792"/>
    </source>
</evidence>
<evidence type="ECO:0000256" key="4">
    <source>
        <dbReference type="ARBA" id="ARBA00022553"/>
    </source>
</evidence>
<evidence type="ECO:0000256" key="6">
    <source>
        <dbReference type="ARBA" id="ARBA00023194"/>
    </source>
</evidence>
<evidence type="ECO:0000313" key="14">
    <source>
        <dbReference type="EMBL" id="ARQ70765.1"/>
    </source>
</evidence>
<dbReference type="InterPro" id="IPR014043">
    <property type="entry name" value="Acyl_transferase_dom"/>
</dbReference>
<evidence type="ECO:0000256" key="9">
    <source>
        <dbReference type="PROSITE-ProRule" id="PRU01363"/>
    </source>
</evidence>
<keyword evidence="8" id="KW-0012">Acyltransferase</keyword>
<evidence type="ECO:0000256" key="8">
    <source>
        <dbReference type="ARBA" id="ARBA00023315"/>
    </source>
</evidence>
<evidence type="ECO:0000259" key="11">
    <source>
        <dbReference type="PROSITE" id="PS52004"/>
    </source>
</evidence>
<evidence type="ECO:0000256" key="10">
    <source>
        <dbReference type="SAM" id="MobiDB-lite"/>
    </source>
</evidence>
<dbReference type="InterPro" id="IPR001227">
    <property type="entry name" value="Ac_transferase_dom_sf"/>
</dbReference>
<keyword evidence="6" id="KW-0045">Antibiotic biosynthesis</keyword>
<evidence type="ECO:0000256" key="7">
    <source>
        <dbReference type="ARBA" id="ARBA00023268"/>
    </source>
</evidence>
<dbReference type="EMBL" id="KP742963">
    <property type="protein sequence ID" value="AKD43769.1"/>
    <property type="molecule type" value="Genomic_DNA"/>
</dbReference>
<organism evidence="13">
    <name type="scientific">Streptomyces marincola</name>
    <dbReference type="NCBI Taxonomy" id="2878388"/>
    <lineage>
        <taxon>Bacteria</taxon>
        <taxon>Bacillati</taxon>
        <taxon>Actinomycetota</taxon>
        <taxon>Actinomycetes</taxon>
        <taxon>Kitasatosporales</taxon>
        <taxon>Streptomycetaceae</taxon>
        <taxon>Streptomyces</taxon>
    </lineage>
</organism>
<dbReference type="Pfam" id="PF00109">
    <property type="entry name" value="ketoacyl-synt"/>
    <property type="match status" value="1"/>
</dbReference>
<feature type="domain" description="Ketosynthase family 3 (KS3)" evidence="11">
    <location>
        <begin position="32"/>
        <end position="458"/>
    </location>
</feature>
<dbReference type="Gene3D" id="3.40.366.10">
    <property type="entry name" value="Malonyl-Coenzyme A Acyl Carrier Protein, domain 2"/>
    <property type="match status" value="1"/>
</dbReference>
<dbReference type="InterPro" id="IPR014031">
    <property type="entry name" value="Ketoacyl_synth_C"/>
</dbReference>
<comment type="caution">
    <text evidence="9">Lacks conserved residue(s) required for the propagation of feature annotation.</text>
</comment>
<comment type="cofactor">
    <cofactor evidence="1">
        <name>pantetheine 4'-phosphate</name>
        <dbReference type="ChEBI" id="CHEBI:47942"/>
    </cofactor>
</comment>
<dbReference type="InterPro" id="IPR016036">
    <property type="entry name" value="Malonyl_transacylase_ACP-bd"/>
</dbReference>
<dbReference type="Gene3D" id="3.10.129.110">
    <property type="entry name" value="Polyketide synthase dehydratase"/>
    <property type="match status" value="1"/>
</dbReference>
<dbReference type="Gene3D" id="3.30.70.3290">
    <property type="match status" value="1"/>
</dbReference>
<accession>A0A0U1ZY58</accession>
<dbReference type="InterPro" id="IPR036299">
    <property type="entry name" value="Polyketide_synth_docking_sf"/>
</dbReference>
<feature type="domain" description="PKS/mFAS DH" evidence="12">
    <location>
        <begin position="927"/>
        <end position="1048"/>
    </location>
</feature>
<dbReference type="SUPFAM" id="SSF52151">
    <property type="entry name" value="FabD/lysophospholipase-like"/>
    <property type="match status" value="1"/>
</dbReference>
<keyword evidence="5" id="KW-0808">Transferase</keyword>
<evidence type="ECO:0000259" key="12">
    <source>
        <dbReference type="PROSITE" id="PS52019"/>
    </source>
</evidence>
<dbReference type="PROSITE" id="PS52019">
    <property type="entry name" value="PKS_MFAS_DH"/>
    <property type="match status" value="1"/>
</dbReference>
<dbReference type="GO" id="GO:0033068">
    <property type="term" value="P:macrolide biosynthetic process"/>
    <property type="evidence" value="ECO:0007669"/>
    <property type="project" value="UniProtKB-ARBA"/>
</dbReference>
<dbReference type="GO" id="GO:0004315">
    <property type="term" value="F:3-oxoacyl-[acyl-carrier-protein] synthase activity"/>
    <property type="evidence" value="ECO:0007669"/>
    <property type="project" value="InterPro"/>
</dbReference>
<dbReference type="InterPro" id="IPR014030">
    <property type="entry name" value="Ketoacyl_synth_N"/>
</dbReference>
<reference evidence="14 15" key="2">
    <citation type="submission" date="2017-05" db="EMBL/GenBank/DDBJ databases">
        <title>Complete genome sequence of Streptomyces sp. SCSIO 03032 revealed the diverse biosynthetic pathways for its bioactive secondary metabolites.</title>
        <authorList>
            <person name="Ma L."/>
            <person name="Zhu Y."/>
            <person name="Zhang W."/>
            <person name="Zhang G."/>
            <person name="Tian X."/>
            <person name="Zhang S."/>
            <person name="Zhang C."/>
        </authorList>
    </citation>
    <scope>NUCLEOTIDE SEQUENCE [LARGE SCALE GENOMIC DNA]</scope>
    <source>
        <strain evidence="14 15">SCSIO 03032</strain>
    </source>
</reference>
<dbReference type="PANTHER" id="PTHR43775:SF51">
    <property type="entry name" value="INACTIVE PHENOLPHTHIOCEROL SYNTHESIS POLYKETIDE SYNTHASE TYPE I PKS1-RELATED"/>
    <property type="match status" value="1"/>
</dbReference>
<dbReference type="SMART" id="SM00827">
    <property type="entry name" value="PKS_AT"/>
    <property type="match status" value="1"/>
</dbReference>
<dbReference type="InterPro" id="IPR015083">
    <property type="entry name" value="NorB/c/GfsB-D-like_docking"/>
</dbReference>
<dbReference type="Pfam" id="PF21089">
    <property type="entry name" value="PKS_DH_N"/>
    <property type="match status" value="1"/>
</dbReference>
<feature type="region of interest" description="N-terminal hotdog fold" evidence="9">
    <location>
        <begin position="927"/>
        <end position="1048"/>
    </location>
</feature>
<dbReference type="SMART" id="SM00825">
    <property type="entry name" value="PKS_KS"/>
    <property type="match status" value="1"/>
</dbReference>
<dbReference type="InterPro" id="IPR016035">
    <property type="entry name" value="Acyl_Trfase/lysoPLipase"/>
</dbReference>
<dbReference type="RefSeq" id="WP_086160609.1">
    <property type="nucleotide sequence ID" value="NZ_CP021121.1"/>
</dbReference>
<dbReference type="InterPro" id="IPR018201">
    <property type="entry name" value="Ketoacyl_synth_AS"/>
</dbReference>
<dbReference type="Pfam" id="PF02801">
    <property type="entry name" value="Ketoacyl-synt_C"/>
    <property type="match status" value="1"/>
</dbReference>
<keyword evidence="4" id="KW-0597">Phosphoprotein</keyword>
<dbReference type="SUPFAM" id="SSF55048">
    <property type="entry name" value="Probable ACP-binding domain of malonyl-CoA ACP transacylase"/>
    <property type="match status" value="1"/>
</dbReference>
<dbReference type="SUPFAM" id="SSF101173">
    <property type="entry name" value="Docking domain B of the erythromycin polyketide synthase (DEBS)"/>
    <property type="match status" value="1"/>
</dbReference>
<keyword evidence="3" id="KW-0596">Phosphopantetheine</keyword>
<dbReference type="InterPro" id="IPR016039">
    <property type="entry name" value="Thiolase-like"/>
</dbReference>
<dbReference type="SMART" id="SM00826">
    <property type="entry name" value="PKS_DH"/>
    <property type="match status" value="1"/>
</dbReference>
<name>A0A0U1ZY58_9ACTN</name>
<dbReference type="Pfam" id="PF16197">
    <property type="entry name" value="KAsynt_C_assoc"/>
    <property type="match status" value="1"/>
</dbReference>
<reference evidence="13" key="1">
    <citation type="journal article" date="2015" name="ChemBioChem">
        <title>Characterization of Heronamide Biosynthesis Reveals a Tailoring Hydroxylase and Indicates Migrated Double Bonds.</title>
        <authorList>
            <person name="Zhu Y."/>
            <person name="Zhang W."/>
            <person name="Chen Y."/>
            <person name="Yuan C."/>
            <person name="Zhang H."/>
            <person name="Zhang G."/>
            <person name="Ma L."/>
            <person name="Zhang Q."/>
            <person name="Tian X."/>
            <person name="Zhang S."/>
            <person name="Zhang C."/>
        </authorList>
    </citation>
    <scope>NUCLEOTIDE SEQUENCE</scope>
    <source>
        <strain evidence="13">SCSIO 03032</strain>
    </source>
</reference>
<evidence type="ECO:0000313" key="15">
    <source>
        <dbReference type="Proteomes" id="UP000194218"/>
    </source>
</evidence>
<dbReference type="GO" id="GO:0004312">
    <property type="term" value="F:fatty acid synthase activity"/>
    <property type="evidence" value="ECO:0007669"/>
    <property type="project" value="TreeGrafter"/>
</dbReference>
<dbReference type="InterPro" id="IPR050091">
    <property type="entry name" value="PKS_NRPS_Biosynth_Enz"/>
</dbReference>
<dbReference type="AlphaFoldDB" id="A0A0U1ZY58"/>
<comment type="pathway">
    <text evidence="2">Antibiotic biosynthesis.</text>
</comment>
<dbReference type="InterPro" id="IPR049552">
    <property type="entry name" value="PKS_DH_N"/>
</dbReference>
<evidence type="ECO:0000313" key="13">
    <source>
        <dbReference type="EMBL" id="AKD43769.1"/>
    </source>
</evidence>
<dbReference type="GO" id="GO:0031177">
    <property type="term" value="F:phosphopantetheine binding"/>
    <property type="evidence" value="ECO:0007669"/>
    <property type="project" value="UniProtKB-ARBA"/>
</dbReference>
<dbReference type="Pfam" id="PF00698">
    <property type="entry name" value="Acyl_transf_1"/>
    <property type="match status" value="1"/>
</dbReference>
<evidence type="ECO:0000256" key="3">
    <source>
        <dbReference type="ARBA" id="ARBA00022450"/>
    </source>
</evidence>
<evidence type="ECO:0000256" key="1">
    <source>
        <dbReference type="ARBA" id="ARBA00001957"/>
    </source>
</evidence>
<protein>
    <submittedName>
        <fullName evidence="13">HerA2</fullName>
    </submittedName>
</protein>
<dbReference type="EMBL" id="CP021121">
    <property type="protein sequence ID" value="ARQ70765.1"/>
    <property type="molecule type" value="Genomic_DNA"/>
</dbReference>
<dbReference type="CDD" id="cd00833">
    <property type="entry name" value="PKS"/>
    <property type="match status" value="1"/>
</dbReference>
<dbReference type="PROSITE" id="PS52004">
    <property type="entry name" value="KS3_2"/>
    <property type="match status" value="1"/>
</dbReference>
<dbReference type="InterPro" id="IPR032821">
    <property type="entry name" value="PKS_assoc"/>
</dbReference>
<proteinExistence type="predicted"/>
<keyword evidence="15" id="KW-1185">Reference proteome</keyword>
<feature type="region of interest" description="Disordered" evidence="10">
    <location>
        <begin position="1027"/>
        <end position="1048"/>
    </location>
</feature>
<dbReference type="PANTHER" id="PTHR43775">
    <property type="entry name" value="FATTY ACID SYNTHASE"/>
    <property type="match status" value="1"/>
</dbReference>
<dbReference type="PROSITE" id="PS00606">
    <property type="entry name" value="KS3_1"/>
    <property type="match status" value="1"/>
</dbReference>
<dbReference type="InterPro" id="IPR020841">
    <property type="entry name" value="PKS_Beta-ketoAc_synthase_dom"/>
</dbReference>
<dbReference type="InterPro" id="IPR049900">
    <property type="entry name" value="PKS_mFAS_DH"/>
</dbReference>
<dbReference type="Pfam" id="PF08990">
    <property type="entry name" value="Docking"/>
    <property type="match status" value="1"/>
</dbReference>
<dbReference type="SUPFAM" id="SSF53901">
    <property type="entry name" value="Thiolase-like"/>
    <property type="match status" value="1"/>
</dbReference>
<dbReference type="InterPro" id="IPR042104">
    <property type="entry name" value="PKS_dehydratase_sf"/>
</dbReference>